<dbReference type="InterPro" id="IPR022042">
    <property type="entry name" value="snRNA-activating_su3"/>
</dbReference>
<comment type="subcellular location">
    <subcellularLocation>
        <location evidence="1">Nucleus</location>
    </subcellularLocation>
</comment>
<proteinExistence type="inferred from homology"/>
<evidence type="ECO:0000256" key="4">
    <source>
        <dbReference type="ARBA" id="ARBA00023125"/>
    </source>
</evidence>
<accession>A0ABQ7JG59</accession>
<evidence type="ECO:0000256" key="6">
    <source>
        <dbReference type="ARBA" id="ARBA00023242"/>
    </source>
</evidence>
<dbReference type="EMBL" id="JADAQX010000009">
    <property type="protein sequence ID" value="KAF8822972.1"/>
    <property type="molecule type" value="Genomic_DNA"/>
</dbReference>
<dbReference type="Pfam" id="PF12251">
    <property type="entry name" value="SNAPC3"/>
    <property type="match status" value="1"/>
</dbReference>
<keyword evidence="5" id="KW-0804">Transcription</keyword>
<organism evidence="8 9">
    <name type="scientific">Cardiosporidium cionae</name>
    <dbReference type="NCBI Taxonomy" id="476202"/>
    <lineage>
        <taxon>Eukaryota</taxon>
        <taxon>Sar</taxon>
        <taxon>Alveolata</taxon>
        <taxon>Apicomplexa</taxon>
        <taxon>Aconoidasida</taxon>
        <taxon>Nephromycida</taxon>
        <taxon>Cardiosporidium</taxon>
    </lineage>
</organism>
<keyword evidence="6" id="KW-0539">Nucleus</keyword>
<evidence type="ECO:0000256" key="7">
    <source>
        <dbReference type="SAM" id="MobiDB-lite"/>
    </source>
</evidence>
<evidence type="ECO:0000256" key="2">
    <source>
        <dbReference type="ARBA" id="ARBA00010410"/>
    </source>
</evidence>
<dbReference type="PANTHER" id="PTHR13421">
    <property type="entry name" value="SNRNA-ACTIVATING PROTEIN COMPLEX SUBUNIT 3"/>
    <property type="match status" value="1"/>
</dbReference>
<evidence type="ECO:0008006" key="10">
    <source>
        <dbReference type="Google" id="ProtNLM"/>
    </source>
</evidence>
<feature type="region of interest" description="Disordered" evidence="7">
    <location>
        <begin position="1"/>
        <end position="30"/>
    </location>
</feature>
<keyword evidence="4" id="KW-0238">DNA-binding</keyword>
<evidence type="ECO:0000313" key="9">
    <source>
        <dbReference type="Proteomes" id="UP000823046"/>
    </source>
</evidence>
<evidence type="ECO:0000313" key="8">
    <source>
        <dbReference type="EMBL" id="KAF8822972.1"/>
    </source>
</evidence>
<comment type="similarity">
    <text evidence="2">Belongs to the SNAPC3/SRD2 family.</text>
</comment>
<dbReference type="PANTHER" id="PTHR13421:SF16">
    <property type="entry name" value="SNRNA-ACTIVATING PROTEIN COMPLEX SUBUNIT 3"/>
    <property type="match status" value="1"/>
</dbReference>
<gene>
    <name evidence="8" type="ORF">IE077_000188</name>
</gene>
<evidence type="ECO:0000256" key="3">
    <source>
        <dbReference type="ARBA" id="ARBA00023015"/>
    </source>
</evidence>
<keyword evidence="3" id="KW-0805">Transcription regulation</keyword>
<dbReference type="Proteomes" id="UP000823046">
    <property type="component" value="Unassembled WGS sequence"/>
</dbReference>
<evidence type="ECO:0000256" key="1">
    <source>
        <dbReference type="ARBA" id="ARBA00004123"/>
    </source>
</evidence>
<comment type="caution">
    <text evidence="8">The sequence shown here is derived from an EMBL/GenBank/DDBJ whole genome shotgun (WGS) entry which is preliminary data.</text>
</comment>
<sequence>MASRNDEGILPEPLSQSSEIEQTREETRHSHSKLVNNIPFPLPSCDILFILGEFKSLYHREPFSDSNAEKDTLESKFYSRNDSYSQEASAGCGQPFKAVSLAIPDDLRNQWLNHSVPPEFPKENYFPTQFLSDCEAALQRLFAINPQKCTEIRKATIPLSEEVSFINKKITNIPSSLLEGVRMPDVREMIDEAVSRECENWDQKLSEDTRLLLEKFRSTSKAKSRKFNRFACKIGWAPIPKDNPWSEANLLQKIRQSSNLKSVELVYNYNNTRHINSFVSRNFAVNAHKRSEAKLHAQANDDATAGISEVLQKVQEMQAIITVDFFHPVRGHKMASVDILGSQTLADLRDAFECSEDYRLAAERFSVRYNILDKQGSVFFIGGILYADTRDPKALDYSVETGQFLRTKNPGKLRSTYGGPQHLHTLNEICIPLNQHCAFLHQGDCEHRVAFTSIRKFNALYDSIYLLSYPLRIYKPSTKIRFCDVCSSEKCTWLVFNSEMFTKNPTALCGNCARFALHDKRGELLQSDVFVCSYSEIS</sequence>
<protein>
    <recommendedName>
        <fullName evidence="10">snRNA-activating protein complex subunit 3</fullName>
    </recommendedName>
</protein>
<name>A0ABQ7JG59_9APIC</name>
<evidence type="ECO:0000256" key="5">
    <source>
        <dbReference type="ARBA" id="ARBA00023163"/>
    </source>
</evidence>
<reference evidence="8 9" key="1">
    <citation type="journal article" date="2020" name="bioRxiv">
        <title>Metabolic contributions of an alphaproteobacterial endosymbiont in the apicomplexan Cardiosporidium cionae.</title>
        <authorList>
            <person name="Hunter E.S."/>
            <person name="Paight C.J."/>
            <person name="Lane C.E."/>
        </authorList>
    </citation>
    <scope>NUCLEOTIDE SEQUENCE [LARGE SCALE GENOMIC DNA]</scope>
    <source>
        <strain evidence="8">ESH_2018</strain>
    </source>
</reference>
<keyword evidence="9" id="KW-1185">Reference proteome</keyword>